<dbReference type="Proteomes" id="UP000265462">
    <property type="component" value="Chromosome"/>
</dbReference>
<feature type="transmembrane region" description="Helical" evidence="1">
    <location>
        <begin position="195"/>
        <end position="217"/>
    </location>
</feature>
<evidence type="ECO:0000313" key="2">
    <source>
        <dbReference type="EMBL" id="AUI37056.1"/>
    </source>
</evidence>
<feature type="transmembrane region" description="Helical" evidence="1">
    <location>
        <begin position="93"/>
        <end position="118"/>
    </location>
</feature>
<keyword evidence="1" id="KW-0812">Transmembrane</keyword>
<keyword evidence="1" id="KW-0472">Membrane</keyword>
<proteinExistence type="predicted"/>
<accession>A0ABM6QNY1</accession>
<protein>
    <submittedName>
        <fullName evidence="2">DUF624 domain-containing protein</fullName>
    </submittedName>
</protein>
<reference evidence="2 3" key="1">
    <citation type="submission" date="2018-02" db="EMBL/GenBank/DDBJ databases">
        <title>Complete genome and methylome analysis of Bacillus caldolyticus.</title>
        <authorList>
            <person name="Fomenkov A.I."/>
            <person name="Mersha F."/>
            <person name="Vincze T."/>
            <person name="Roberts R.J."/>
        </authorList>
    </citation>
    <scope>NUCLEOTIDE SEQUENCE [LARGE SCALE GENOMIC DNA]</scope>
    <source>
        <strain evidence="2 3">NEB414</strain>
    </source>
</reference>
<dbReference type="InterPro" id="IPR006938">
    <property type="entry name" value="DUF624"/>
</dbReference>
<keyword evidence="3" id="KW-1185">Reference proteome</keyword>
<dbReference type="RefSeq" id="WP_060788617.1">
    <property type="nucleotide sequence ID" value="NZ_CP025074.1"/>
</dbReference>
<sequence>MSTMDMQNNLFYRLILHIYWLTVCNCYFFLFCIPFLLSLFWFWNHPNTITLLLTLVSFIPIPPALTASYHVMGKIIREKQVELTKSFFYGVKTNFIQCSMLGLFQAILTIILAVDILFMKQHALGLYVIPFLYILLLLNVCVGIYLYPLLSYFQMKSWAAIKLAIWCFTTKWKTTIILSALIALLYLLLYHFPKIPWYLVVGPFCFAVMYITSHLFVEIEEHFQSN</sequence>
<feature type="transmembrane region" description="Helical" evidence="1">
    <location>
        <begin position="171"/>
        <end position="189"/>
    </location>
</feature>
<dbReference type="EMBL" id="CP025074">
    <property type="protein sequence ID" value="AUI37056.1"/>
    <property type="molecule type" value="Genomic_DNA"/>
</dbReference>
<evidence type="ECO:0000256" key="1">
    <source>
        <dbReference type="SAM" id="Phobius"/>
    </source>
</evidence>
<organism evidence="2 3">
    <name type="scientific">Bacillus caldolyticus</name>
    <dbReference type="NCBI Taxonomy" id="1394"/>
    <lineage>
        <taxon>Bacteria</taxon>
        <taxon>Bacillati</taxon>
        <taxon>Bacillota</taxon>
        <taxon>Bacilli</taxon>
        <taxon>Bacillales</taxon>
        <taxon>Anoxybacillaceae</taxon>
        <taxon>Geobacillus</taxon>
        <taxon>Geobacillus thermoleovorans group</taxon>
    </lineage>
</organism>
<evidence type="ECO:0000313" key="3">
    <source>
        <dbReference type="Proteomes" id="UP000265462"/>
    </source>
</evidence>
<feature type="transmembrane region" description="Helical" evidence="1">
    <location>
        <begin position="124"/>
        <end position="150"/>
    </location>
</feature>
<keyword evidence="1" id="KW-1133">Transmembrane helix</keyword>
<dbReference type="Pfam" id="PF04854">
    <property type="entry name" value="DUF624"/>
    <property type="match status" value="1"/>
</dbReference>
<name>A0ABM6QNY1_BACCL</name>
<feature type="transmembrane region" description="Helical" evidence="1">
    <location>
        <begin position="49"/>
        <end position="72"/>
    </location>
</feature>
<gene>
    <name evidence="2" type="ORF">CWI35_11545</name>
</gene>
<feature type="transmembrane region" description="Helical" evidence="1">
    <location>
        <begin position="20"/>
        <end position="43"/>
    </location>
</feature>